<sequence>MDEDLDHLHADILNLPDLSFRTVVIPAQPPPTNVGRDGVAWAARFLDNTRWTDYQLAAESELAAVYLHTSGSTGHPKPMPWLHRAIVVSAIAQGKDFVPGMADTVYSVFPVFHVSGIRLQFIFRILGAGGVFVCLDYWKAPGVDAVLRNLQILQHRNFEAAIAPSMLEEIADSACATSIASLRIPRNIIWGGAVLRDDAGYFLVSHGVNLFSWGGITELGLLSRTHYAYRDPADWQYMAFVDSFRYTFIPIEDEPGRFSLVVSPGEISPALINHENPCGFLTPDAWMMHPDPSKPYYFRAVGRTDAVTVLSNGEKTNNAQLETLLEASPLVSRAVIFGTGRFLNGAIIAPSPPLPFDSDEAVSAYLDLVWPHIDGHVNRLAPQHSRLLRPLVLVMRNAKPFPYSDKGTVKSAAAIALYREEIDNAYKDLESGRGAVLVDVAFPTDQRDEVGIRAFVNALIRDALGKDIPMDVDLFRAGLDSLLATKLRISASAALRQSGHRSDLPRNAVYANPTGLSFARYLCHFVDTRRNGAGLATSGEGDPLPGIERMIARYVQDLPQHMPAMLPCGTVYAVTGTTGSLGSAFLARLLEQPQTRCVYLLNRRRSTLSMLDRHRMSFAERGLDWPALEHALACGRVVFLEIDIGEPRFGLDDQIYAKLTSEVTHIVHNAWLVNSHFMLSSFEPHVAGVRSIIDLALHSCLPTPPHITFISSIGVVAHWPFPELPAPEGPVDSPQYGFGQGYAHAKYVGEHIIRCAVGMRPSLRATIVRCGQIAGALGTGAWPRSEYIPRLFRASQELGMVPNGLDDVRWLPVNVAAEVLHRLVKVSSSAHRPLSFYNLENGAAAPWSRVLDAILSSAIANAKRPIRVVAPDVWLDSVRGNLESPAFPVLDYLEKYMISTHRHSVPVMSLERTREVVGELIDHHVSEEWLVACVEYACAGSKRS</sequence>
<accession>A0ACB8QVR0</accession>
<evidence type="ECO:0000313" key="1">
    <source>
        <dbReference type="EMBL" id="KAI0035747.1"/>
    </source>
</evidence>
<reference evidence="1" key="2">
    <citation type="journal article" date="2022" name="New Phytol.">
        <title>Evolutionary transition to the ectomycorrhizal habit in the genomes of a hyperdiverse lineage of mushroom-forming fungi.</title>
        <authorList>
            <person name="Looney B."/>
            <person name="Miyauchi S."/>
            <person name="Morin E."/>
            <person name="Drula E."/>
            <person name="Courty P.E."/>
            <person name="Kohler A."/>
            <person name="Kuo A."/>
            <person name="LaButti K."/>
            <person name="Pangilinan J."/>
            <person name="Lipzen A."/>
            <person name="Riley R."/>
            <person name="Andreopoulos W."/>
            <person name="He G."/>
            <person name="Johnson J."/>
            <person name="Nolan M."/>
            <person name="Tritt A."/>
            <person name="Barry K.W."/>
            <person name="Grigoriev I.V."/>
            <person name="Nagy L.G."/>
            <person name="Hibbett D."/>
            <person name="Henrissat B."/>
            <person name="Matheny P.B."/>
            <person name="Labbe J."/>
            <person name="Martin F.M."/>
        </authorList>
    </citation>
    <scope>NUCLEOTIDE SEQUENCE</scope>
    <source>
        <strain evidence="1">EC-137</strain>
    </source>
</reference>
<dbReference type="EMBL" id="MU273480">
    <property type="protein sequence ID" value="KAI0035747.1"/>
    <property type="molecule type" value="Genomic_DNA"/>
</dbReference>
<keyword evidence="2" id="KW-1185">Reference proteome</keyword>
<reference evidence="1" key="1">
    <citation type="submission" date="2021-02" db="EMBL/GenBank/DDBJ databases">
        <authorList>
            <consortium name="DOE Joint Genome Institute"/>
            <person name="Ahrendt S."/>
            <person name="Looney B.P."/>
            <person name="Miyauchi S."/>
            <person name="Morin E."/>
            <person name="Drula E."/>
            <person name="Courty P.E."/>
            <person name="Chicoki N."/>
            <person name="Fauchery L."/>
            <person name="Kohler A."/>
            <person name="Kuo A."/>
            <person name="Labutti K."/>
            <person name="Pangilinan J."/>
            <person name="Lipzen A."/>
            <person name="Riley R."/>
            <person name="Andreopoulos W."/>
            <person name="He G."/>
            <person name="Johnson J."/>
            <person name="Barry K.W."/>
            <person name="Grigoriev I.V."/>
            <person name="Nagy L."/>
            <person name="Hibbett D."/>
            <person name="Henrissat B."/>
            <person name="Matheny P.B."/>
            <person name="Labbe J."/>
            <person name="Martin F."/>
        </authorList>
    </citation>
    <scope>NUCLEOTIDE SEQUENCE</scope>
    <source>
        <strain evidence="1">EC-137</strain>
    </source>
</reference>
<proteinExistence type="predicted"/>
<organism evidence="1 2">
    <name type="scientific">Vararia minispora EC-137</name>
    <dbReference type="NCBI Taxonomy" id="1314806"/>
    <lineage>
        <taxon>Eukaryota</taxon>
        <taxon>Fungi</taxon>
        <taxon>Dikarya</taxon>
        <taxon>Basidiomycota</taxon>
        <taxon>Agaricomycotina</taxon>
        <taxon>Agaricomycetes</taxon>
        <taxon>Russulales</taxon>
        <taxon>Lachnocladiaceae</taxon>
        <taxon>Vararia</taxon>
    </lineage>
</organism>
<name>A0ACB8QVR0_9AGAM</name>
<gene>
    <name evidence="1" type="ORF">K488DRAFT_42631</name>
</gene>
<dbReference type="Proteomes" id="UP000814128">
    <property type="component" value="Unassembled WGS sequence"/>
</dbReference>
<protein>
    <submittedName>
        <fullName evidence="1">Male sterility protein-domain-containing protein</fullName>
    </submittedName>
</protein>
<comment type="caution">
    <text evidence="1">The sequence shown here is derived from an EMBL/GenBank/DDBJ whole genome shotgun (WGS) entry which is preliminary data.</text>
</comment>
<evidence type="ECO:0000313" key="2">
    <source>
        <dbReference type="Proteomes" id="UP000814128"/>
    </source>
</evidence>